<keyword evidence="5" id="KW-1185">Reference proteome</keyword>
<dbReference type="Pfam" id="PF00535">
    <property type="entry name" value="Glycos_transf_2"/>
    <property type="match status" value="1"/>
</dbReference>
<gene>
    <name evidence="4" type="ORF">SAMN04488528_100371</name>
</gene>
<dbReference type="CDD" id="cd00761">
    <property type="entry name" value="Glyco_tranf_GTA_type"/>
    <property type="match status" value="1"/>
</dbReference>
<dbReference type="EMBL" id="FOKI01000003">
    <property type="protein sequence ID" value="SFA80509.1"/>
    <property type="molecule type" value="Genomic_DNA"/>
</dbReference>
<evidence type="ECO:0000313" key="5">
    <source>
        <dbReference type="Proteomes" id="UP000198619"/>
    </source>
</evidence>
<reference evidence="4 5" key="1">
    <citation type="submission" date="2016-10" db="EMBL/GenBank/DDBJ databases">
        <authorList>
            <person name="de Groot N.N."/>
        </authorList>
    </citation>
    <scope>NUCLEOTIDE SEQUENCE [LARGE SCALE GENOMIC DNA]</scope>
    <source>
        <strain evidence="4 5">DSM 12271</strain>
    </source>
</reference>
<protein>
    <submittedName>
        <fullName evidence="4">Glycosyl transferase family 2</fullName>
    </submittedName>
</protein>
<proteinExistence type="predicted"/>
<sequence length="333" mass="38664">MAKVSVIVAAYNIEKYIDVCMKSIMNQTQDDIEIIVVNDGSKDDTLLKIKYLRELDNRIIIVDKKNEGVSKARNEGLSHARGEYVMFIDGDDYVDFTAIELLYKKAKDEDADLVCYNYAFSYEDGTNIINKEEAFKCISGDEYLELCLSSSVALSLWSKLIRREILIKHNIKCPENIAFAEDMATSVHIACYAKKVCKVNKCLYYYLQRGTSVTKTDSKKVLDILKSIEKIKTYLDYSCKYERFKGNFELLAFQHLYYYNVVTSNIIGESHKALYYNWKNYGYNINENKYYKNFICKLSKNDNIRLKLYNINYNLGKSYVLACLKIKGCLLKK</sequence>
<evidence type="ECO:0000256" key="2">
    <source>
        <dbReference type="ARBA" id="ARBA00022679"/>
    </source>
</evidence>
<evidence type="ECO:0000256" key="1">
    <source>
        <dbReference type="ARBA" id="ARBA00022676"/>
    </source>
</evidence>
<accession>A0A1I0VVN5</accession>
<dbReference type="PANTHER" id="PTHR22916">
    <property type="entry name" value="GLYCOSYLTRANSFERASE"/>
    <property type="match status" value="1"/>
</dbReference>
<feature type="domain" description="Glycosyltransferase 2-like" evidence="3">
    <location>
        <begin position="5"/>
        <end position="143"/>
    </location>
</feature>
<name>A0A1I0VVN5_9CLOT</name>
<keyword evidence="1" id="KW-0328">Glycosyltransferase</keyword>
<dbReference type="Proteomes" id="UP000198619">
    <property type="component" value="Unassembled WGS sequence"/>
</dbReference>
<dbReference type="SUPFAM" id="SSF53448">
    <property type="entry name" value="Nucleotide-diphospho-sugar transferases"/>
    <property type="match status" value="1"/>
</dbReference>
<dbReference type="GO" id="GO:0016757">
    <property type="term" value="F:glycosyltransferase activity"/>
    <property type="evidence" value="ECO:0007669"/>
    <property type="project" value="UniProtKB-KW"/>
</dbReference>
<evidence type="ECO:0000313" key="4">
    <source>
        <dbReference type="EMBL" id="SFA80509.1"/>
    </source>
</evidence>
<dbReference type="InterPro" id="IPR001173">
    <property type="entry name" value="Glyco_trans_2-like"/>
</dbReference>
<evidence type="ECO:0000259" key="3">
    <source>
        <dbReference type="Pfam" id="PF00535"/>
    </source>
</evidence>
<organism evidence="4 5">
    <name type="scientific">Clostridium frigidicarnis</name>
    <dbReference type="NCBI Taxonomy" id="84698"/>
    <lineage>
        <taxon>Bacteria</taxon>
        <taxon>Bacillati</taxon>
        <taxon>Bacillota</taxon>
        <taxon>Clostridia</taxon>
        <taxon>Eubacteriales</taxon>
        <taxon>Clostridiaceae</taxon>
        <taxon>Clostridium</taxon>
    </lineage>
</organism>
<keyword evidence="2 4" id="KW-0808">Transferase</keyword>
<dbReference type="InterPro" id="IPR029044">
    <property type="entry name" value="Nucleotide-diphossugar_trans"/>
</dbReference>
<dbReference type="Gene3D" id="3.90.550.10">
    <property type="entry name" value="Spore Coat Polysaccharide Biosynthesis Protein SpsA, Chain A"/>
    <property type="match status" value="1"/>
</dbReference>
<dbReference type="STRING" id="84698.SAMN04488528_100371"/>
<dbReference type="AlphaFoldDB" id="A0A1I0VVN5"/>
<dbReference type="RefSeq" id="WP_177199291.1">
    <property type="nucleotide sequence ID" value="NZ_FOKI01000003.1"/>
</dbReference>
<dbReference type="PANTHER" id="PTHR22916:SF51">
    <property type="entry name" value="GLYCOSYLTRANSFERASE EPSH-RELATED"/>
    <property type="match status" value="1"/>
</dbReference>